<dbReference type="RefSeq" id="WP_135150703.1">
    <property type="nucleotide sequence ID" value="NZ_SOMN01000002.1"/>
</dbReference>
<keyword evidence="2" id="KW-1185">Reference proteome</keyword>
<name>A0A4Y8M6D4_9BACL</name>
<dbReference type="EMBL" id="SOMN01000002">
    <property type="protein sequence ID" value="TFE30824.1"/>
    <property type="molecule type" value="Genomic_DNA"/>
</dbReference>
<evidence type="ECO:0000313" key="2">
    <source>
        <dbReference type="Proteomes" id="UP000297900"/>
    </source>
</evidence>
<dbReference type="AlphaFoldDB" id="A0A4Y8M6D4"/>
<proteinExistence type="predicted"/>
<organism evidence="1 2">
    <name type="scientific">Cohnella luojiensis</name>
    <dbReference type="NCBI Taxonomy" id="652876"/>
    <lineage>
        <taxon>Bacteria</taxon>
        <taxon>Bacillati</taxon>
        <taxon>Bacillota</taxon>
        <taxon>Bacilli</taxon>
        <taxon>Bacillales</taxon>
        <taxon>Paenibacillaceae</taxon>
        <taxon>Cohnella</taxon>
    </lineage>
</organism>
<protein>
    <submittedName>
        <fullName evidence="1">Uncharacterized protein</fullName>
    </submittedName>
</protein>
<accession>A0A4Y8M6D4</accession>
<evidence type="ECO:0000313" key="1">
    <source>
        <dbReference type="EMBL" id="TFE30824.1"/>
    </source>
</evidence>
<reference evidence="1 2" key="1">
    <citation type="submission" date="2019-03" db="EMBL/GenBank/DDBJ databases">
        <title>Cohnella endophytica sp. nov., a novel endophytic bacterium isolated from bark of Sonneratia apetala.</title>
        <authorList>
            <person name="Tuo L."/>
        </authorList>
    </citation>
    <scope>NUCLEOTIDE SEQUENCE [LARGE SCALE GENOMIC DNA]</scope>
    <source>
        <strain evidence="1 2">CCTCC AB 208254</strain>
    </source>
</reference>
<gene>
    <name evidence="1" type="ORF">E2980_03335</name>
</gene>
<sequence>MDDTTLTVIQKIAYLRELRAFIEGDTFNAEGKCIWVTRAEQVCDSIEKDLGIKTEDEPKG</sequence>
<comment type="caution">
    <text evidence="1">The sequence shown here is derived from an EMBL/GenBank/DDBJ whole genome shotgun (WGS) entry which is preliminary data.</text>
</comment>
<dbReference type="Proteomes" id="UP000297900">
    <property type="component" value="Unassembled WGS sequence"/>
</dbReference>